<name>A0A8S3XHZ2_PARAO</name>
<keyword evidence="3" id="KW-1185">Reference proteome</keyword>
<sequence>MPVDRMPTPTQSGLKSTLLAAQADNKKVLTLSNSELTSNVSKRSKRRKEEIGESEMLAFKSEILCMFGEFEKKQQQYFLSLQSLIEQIKEQNAKLQESVEFTVAKYDDVLQENMLSCICWTSFGKVFLRKESGAPQIGINSESDINNLKNKEI</sequence>
<comment type="caution">
    <text evidence="2">The sequence shown here is derived from an EMBL/GenBank/DDBJ whole genome shotgun (WGS) entry which is preliminary data.</text>
</comment>
<evidence type="ECO:0000313" key="3">
    <source>
        <dbReference type="Proteomes" id="UP000691718"/>
    </source>
</evidence>
<accession>A0A8S3XHZ2</accession>
<keyword evidence="1" id="KW-0175">Coiled coil</keyword>
<protein>
    <submittedName>
        <fullName evidence="2">(apollo) hypothetical protein</fullName>
    </submittedName>
</protein>
<feature type="coiled-coil region" evidence="1">
    <location>
        <begin position="78"/>
        <end position="105"/>
    </location>
</feature>
<dbReference type="AlphaFoldDB" id="A0A8S3XHZ2"/>
<proteinExistence type="predicted"/>
<dbReference type="Proteomes" id="UP000691718">
    <property type="component" value="Unassembled WGS sequence"/>
</dbReference>
<organism evidence="2 3">
    <name type="scientific">Parnassius apollo</name>
    <name type="common">Apollo butterfly</name>
    <name type="synonym">Papilio apollo</name>
    <dbReference type="NCBI Taxonomy" id="110799"/>
    <lineage>
        <taxon>Eukaryota</taxon>
        <taxon>Metazoa</taxon>
        <taxon>Ecdysozoa</taxon>
        <taxon>Arthropoda</taxon>
        <taxon>Hexapoda</taxon>
        <taxon>Insecta</taxon>
        <taxon>Pterygota</taxon>
        <taxon>Neoptera</taxon>
        <taxon>Endopterygota</taxon>
        <taxon>Lepidoptera</taxon>
        <taxon>Glossata</taxon>
        <taxon>Ditrysia</taxon>
        <taxon>Papilionoidea</taxon>
        <taxon>Papilionidae</taxon>
        <taxon>Parnassiinae</taxon>
        <taxon>Parnassini</taxon>
        <taxon>Parnassius</taxon>
        <taxon>Parnassius</taxon>
    </lineage>
</organism>
<evidence type="ECO:0000313" key="2">
    <source>
        <dbReference type="EMBL" id="CAG5025018.1"/>
    </source>
</evidence>
<reference evidence="2" key="1">
    <citation type="submission" date="2021-04" db="EMBL/GenBank/DDBJ databases">
        <authorList>
            <person name="Tunstrom K."/>
        </authorList>
    </citation>
    <scope>NUCLEOTIDE SEQUENCE</scope>
</reference>
<evidence type="ECO:0000256" key="1">
    <source>
        <dbReference type="SAM" id="Coils"/>
    </source>
</evidence>
<gene>
    <name evidence="2" type="ORF">PAPOLLO_LOCUS18251</name>
</gene>
<dbReference type="OrthoDB" id="7436381at2759"/>
<dbReference type="EMBL" id="CAJQZP010001171">
    <property type="protein sequence ID" value="CAG5025018.1"/>
    <property type="molecule type" value="Genomic_DNA"/>
</dbReference>